<proteinExistence type="inferred from homology"/>
<comment type="caution">
    <text evidence="8">The sequence shown here is derived from an EMBL/GenBank/DDBJ whole genome shotgun (WGS) entry which is preliminary data.</text>
</comment>
<dbReference type="InterPro" id="IPR008146">
    <property type="entry name" value="Gln_synth_cat_dom"/>
</dbReference>
<name>A0A9Q3BBV7_9BASI</name>
<evidence type="ECO:0000256" key="5">
    <source>
        <dbReference type="PROSITE-ProRule" id="PRU01331"/>
    </source>
</evidence>
<dbReference type="InterPro" id="IPR014746">
    <property type="entry name" value="Gln_synth/guanido_kin_cat_dom"/>
</dbReference>
<comment type="similarity">
    <text evidence="1 5 6">Belongs to the glutamine synthetase family.</text>
</comment>
<keyword evidence="2" id="KW-0436">Ligase</keyword>
<protein>
    <recommendedName>
        <fullName evidence="7">GS catalytic domain-containing protein</fullName>
    </recommendedName>
</protein>
<sequence>MWEFRKHSYHQFVYIGSIMISKSQSIKRWMPFLAEAWFHHKELAHCRRLLTRPASAQIIPPFTFYSSPIRHQPLHLARPSANKVKLVGIDADGVLRGKLISKNKFISCIKSNGLGWCSVIFGWDMHDRAYHPELSISNIQNGYRDLVARIDLDTGRRIPWEDDIPLFLVDFFEISHSDTPLCVCPRGLLKTVLKRLEQEAGIGALAGIEYEYFQFKETAESIKEKGFVDLTPLTVGMHGYSVLRPSLNQEYFHELFESALGFGIAIEGHHTETGPGVYETALAYTDALKMADNAALFKLTAKNVGMKHGIIPSFMAKPHANLPGCSGHVHISLKSIASNTNLFAGPNLNPAWPDTSQISVQAEEFIAGLMTCLPDMIPCLIPTINGYKRLVEGFWAATNVSWGLDSRLASVRVISPPSCTPEATRLEIRVPGADMNPHYALSAILAAGYYGIHNHLSLRDMPPISLQTDNQPIYPLSPLPKTLMEATQNFMKPDSKARKILGDQFVDHFGKTRENEWKLYCQAVTNWELERYLELA</sequence>
<evidence type="ECO:0000256" key="2">
    <source>
        <dbReference type="ARBA" id="ARBA00022598"/>
    </source>
</evidence>
<dbReference type="GO" id="GO:0004356">
    <property type="term" value="F:glutamine synthetase activity"/>
    <property type="evidence" value="ECO:0007669"/>
    <property type="project" value="InterPro"/>
</dbReference>
<keyword evidence="3" id="KW-0547">Nucleotide-binding</keyword>
<dbReference type="AlphaFoldDB" id="A0A9Q3BBV7"/>
<dbReference type="PANTHER" id="PTHR43785:SF12">
    <property type="entry name" value="TYPE-1 GLUTAMINE SYNTHETASE 2"/>
    <property type="match status" value="1"/>
</dbReference>
<evidence type="ECO:0000313" key="9">
    <source>
        <dbReference type="Proteomes" id="UP000765509"/>
    </source>
</evidence>
<accession>A0A9Q3BBV7</accession>
<dbReference type="GO" id="GO:0005524">
    <property type="term" value="F:ATP binding"/>
    <property type="evidence" value="ECO:0007669"/>
    <property type="project" value="UniProtKB-KW"/>
</dbReference>
<dbReference type="Proteomes" id="UP000765509">
    <property type="component" value="Unassembled WGS sequence"/>
</dbReference>
<dbReference type="GO" id="GO:0006576">
    <property type="term" value="P:biogenic amine metabolic process"/>
    <property type="evidence" value="ECO:0007669"/>
    <property type="project" value="UniProtKB-ARBA"/>
</dbReference>
<evidence type="ECO:0000256" key="3">
    <source>
        <dbReference type="ARBA" id="ARBA00022741"/>
    </source>
</evidence>
<evidence type="ECO:0000256" key="6">
    <source>
        <dbReference type="RuleBase" id="RU000384"/>
    </source>
</evidence>
<evidence type="ECO:0000256" key="4">
    <source>
        <dbReference type="ARBA" id="ARBA00022840"/>
    </source>
</evidence>
<dbReference type="FunFam" id="3.30.590.10:FF:000005">
    <property type="entry name" value="Probable glutamine synthetase"/>
    <property type="match status" value="1"/>
</dbReference>
<dbReference type="Gene3D" id="3.30.590.10">
    <property type="entry name" value="Glutamine synthetase/guanido kinase, catalytic domain"/>
    <property type="match status" value="1"/>
</dbReference>
<dbReference type="SMART" id="SM01230">
    <property type="entry name" value="Gln-synt_C"/>
    <property type="match status" value="1"/>
</dbReference>
<evidence type="ECO:0000259" key="7">
    <source>
        <dbReference type="PROSITE" id="PS51987"/>
    </source>
</evidence>
<evidence type="ECO:0000313" key="8">
    <source>
        <dbReference type="EMBL" id="MBW0462120.1"/>
    </source>
</evidence>
<dbReference type="Pfam" id="PF00120">
    <property type="entry name" value="Gln-synt_C"/>
    <property type="match status" value="1"/>
</dbReference>
<reference evidence="8" key="1">
    <citation type="submission" date="2021-03" db="EMBL/GenBank/DDBJ databases">
        <title>Draft genome sequence of rust myrtle Austropuccinia psidii MF-1, a brazilian biotype.</title>
        <authorList>
            <person name="Quecine M.C."/>
            <person name="Pachon D.M.R."/>
            <person name="Bonatelli M.L."/>
            <person name="Correr F.H."/>
            <person name="Franceschini L.M."/>
            <person name="Leite T.F."/>
            <person name="Margarido G.R.A."/>
            <person name="Almeida C.A."/>
            <person name="Ferrarezi J.A."/>
            <person name="Labate C.A."/>
        </authorList>
    </citation>
    <scope>NUCLEOTIDE SEQUENCE</scope>
    <source>
        <strain evidence="8">MF-1</strain>
    </source>
</reference>
<keyword evidence="9" id="KW-1185">Reference proteome</keyword>
<dbReference type="OrthoDB" id="77835at2759"/>
<keyword evidence="4" id="KW-0067">ATP-binding</keyword>
<dbReference type="PROSITE" id="PS51987">
    <property type="entry name" value="GS_CATALYTIC"/>
    <property type="match status" value="1"/>
</dbReference>
<dbReference type="PANTHER" id="PTHR43785">
    <property type="entry name" value="GAMMA-GLUTAMYLPUTRESCINE SYNTHETASE"/>
    <property type="match status" value="1"/>
</dbReference>
<feature type="domain" description="GS catalytic" evidence="7">
    <location>
        <begin position="185"/>
        <end position="536"/>
    </location>
</feature>
<gene>
    <name evidence="8" type="ORF">O181_001835</name>
</gene>
<organism evidence="8 9">
    <name type="scientific">Austropuccinia psidii MF-1</name>
    <dbReference type="NCBI Taxonomy" id="1389203"/>
    <lineage>
        <taxon>Eukaryota</taxon>
        <taxon>Fungi</taxon>
        <taxon>Dikarya</taxon>
        <taxon>Basidiomycota</taxon>
        <taxon>Pucciniomycotina</taxon>
        <taxon>Pucciniomycetes</taxon>
        <taxon>Pucciniales</taxon>
        <taxon>Sphaerophragmiaceae</taxon>
        <taxon>Austropuccinia</taxon>
    </lineage>
</organism>
<dbReference type="SUPFAM" id="SSF55931">
    <property type="entry name" value="Glutamine synthetase/guanido kinase"/>
    <property type="match status" value="1"/>
</dbReference>
<dbReference type="EMBL" id="AVOT02000284">
    <property type="protein sequence ID" value="MBW0462120.1"/>
    <property type="molecule type" value="Genomic_DNA"/>
</dbReference>
<evidence type="ECO:0000256" key="1">
    <source>
        <dbReference type="ARBA" id="ARBA00009897"/>
    </source>
</evidence>